<dbReference type="OrthoDB" id="2013972at2759"/>
<evidence type="ECO:0000256" key="1">
    <source>
        <dbReference type="ARBA" id="ARBA00022603"/>
    </source>
</evidence>
<comment type="subcellular location">
    <subcellularLocation>
        <location evidence="4">Membrane</location>
        <topology evidence="4">Single-pass type II membrane protein</topology>
    </subcellularLocation>
</comment>
<keyword evidence="2 4" id="KW-0808">Transferase</keyword>
<comment type="similarity">
    <text evidence="4">Belongs to the methyltransferase superfamily.</text>
</comment>
<dbReference type="GO" id="GO:0005802">
    <property type="term" value="C:trans-Golgi network"/>
    <property type="evidence" value="ECO:0007669"/>
    <property type="project" value="TreeGrafter"/>
</dbReference>
<keyword evidence="4" id="KW-0812">Transmembrane</keyword>
<evidence type="ECO:0000256" key="4">
    <source>
        <dbReference type="RuleBase" id="RU366043"/>
    </source>
</evidence>
<dbReference type="PROSITE" id="PS51257">
    <property type="entry name" value="PROKAR_LIPOPROTEIN"/>
    <property type="match status" value="1"/>
</dbReference>
<sequence length="430" mass="49410">MCYLSKGSLRGVLIALFTYGCYFGIRSILDLGLINVHSTGPYTFTNKVAIAYRQTPLVIPESGMNVCPLKFNEYLPCHDVSYVKTLLPALDLSRREELERHCPPLEKRLFCLVPLPEDYKLPIKWPTSRDYVLDVGCGVTSFSSYLLPFDIQTMSFAPKDGRENQIQFSLERGLGAMTAAIATKQLTYPSSSFEMVHCSSAFAMSTVKDIDINYHIHFKVSSSWRQLRGKLARIACAFLSSKSLGQGSHGKFQMNDQHLTLSFDAIFWQNQVGHYWKLMNINERDIHNVMDMNAFIGGFAVALNSMPVWPFSTYPRTYDLLHANHLFTHYKEHGDGCLLEDMMLEMDHIIQPQTKTIKVQGFFIIRDEESITSRVRDLAPKFPWEVKSHVLENKEKKIETVLICRKKFWAIVLSCTCIQDIYLRFFFKIE</sequence>
<dbReference type="EMBL" id="JAAWWB010000032">
    <property type="protein sequence ID" value="KAG6743745.1"/>
    <property type="molecule type" value="Genomic_DNA"/>
</dbReference>
<dbReference type="InterPro" id="IPR004159">
    <property type="entry name" value="Put_SAM_MeTrfase"/>
</dbReference>
<gene>
    <name evidence="5" type="ORF">POTOM_052446</name>
</gene>
<proteinExistence type="inferred from homology"/>
<keyword evidence="4" id="KW-0472">Membrane</keyword>
<keyword evidence="3 4" id="KW-0325">Glycoprotein</keyword>
<dbReference type="PANTHER" id="PTHR10108">
    <property type="entry name" value="SAM-DEPENDENT METHYLTRANSFERASE"/>
    <property type="match status" value="1"/>
</dbReference>
<accession>A0A8X7Y588</accession>
<keyword evidence="4" id="KW-1133">Transmembrane helix</keyword>
<dbReference type="GO" id="GO:0016020">
    <property type="term" value="C:membrane"/>
    <property type="evidence" value="ECO:0007669"/>
    <property type="project" value="UniProtKB-SubCell"/>
</dbReference>
<dbReference type="EC" id="2.1.1.-" evidence="4"/>
<dbReference type="Proteomes" id="UP000886885">
    <property type="component" value="Chromosome 16D"/>
</dbReference>
<dbReference type="GO" id="GO:0032259">
    <property type="term" value="P:methylation"/>
    <property type="evidence" value="ECO:0007669"/>
    <property type="project" value="UniProtKB-KW"/>
</dbReference>
<keyword evidence="6" id="KW-1185">Reference proteome</keyword>
<dbReference type="GO" id="GO:0005768">
    <property type="term" value="C:endosome"/>
    <property type="evidence" value="ECO:0007669"/>
    <property type="project" value="TreeGrafter"/>
</dbReference>
<evidence type="ECO:0000256" key="2">
    <source>
        <dbReference type="ARBA" id="ARBA00022679"/>
    </source>
</evidence>
<evidence type="ECO:0000313" key="6">
    <source>
        <dbReference type="Proteomes" id="UP000886885"/>
    </source>
</evidence>
<dbReference type="Pfam" id="PF03141">
    <property type="entry name" value="Methyltransf_29"/>
    <property type="match status" value="3"/>
</dbReference>
<dbReference type="GO" id="GO:0008168">
    <property type="term" value="F:methyltransferase activity"/>
    <property type="evidence" value="ECO:0007669"/>
    <property type="project" value="UniProtKB-UniRule"/>
</dbReference>
<keyword evidence="1 4" id="KW-0489">Methyltransferase</keyword>
<feature type="transmembrane region" description="Helical" evidence="4">
    <location>
        <begin position="12"/>
        <end position="29"/>
    </location>
</feature>
<keyword evidence="4" id="KW-0735">Signal-anchor</keyword>
<name>A0A8X7Y588_POPTO</name>
<dbReference type="AlphaFoldDB" id="A0A8X7Y588"/>
<comment type="caution">
    <text evidence="5">The sequence shown here is derived from an EMBL/GenBank/DDBJ whole genome shotgun (WGS) entry which is preliminary data.</text>
</comment>
<reference evidence="5" key="1">
    <citation type="journal article" date="2020" name="bioRxiv">
        <title>Hybrid origin of Populus tomentosa Carr. identified through genome sequencing and phylogenomic analysis.</title>
        <authorList>
            <person name="An X."/>
            <person name="Gao K."/>
            <person name="Chen Z."/>
            <person name="Li J."/>
            <person name="Yang X."/>
            <person name="Yang X."/>
            <person name="Zhou J."/>
            <person name="Guo T."/>
            <person name="Zhao T."/>
            <person name="Huang S."/>
            <person name="Miao D."/>
            <person name="Khan W.U."/>
            <person name="Rao P."/>
            <person name="Ye M."/>
            <person name="Lei B."/>
            <person name="Liao W."/>
            <person name="Wang J."/>
            <person name="Ji L."/>
            <person name="Li Y."/>
            <person name="Guo B."/>
            <person name="Mustafa N.S."/>
            <person name="Li S."/>
            <person name="Yun Q."/>
            <person name="Keller S.R."/>
            <person name="Mao J."/>
            <person name="Zhang R."/>
            <person name="Strauss S.H."/>
        </authorList>
    </citation>
    <scope>NUCLEOTIDE SEQUENCE</scope>
    <source>
        <strain evidence="5">GM15</strain>
        <tissue evidence="5">Leaf</tissue>
    </source>
</reference>
<evidence type="ECO:0000313" key="5">
    <source>
        <dbReference type="EMBL" id="KAG6743745.1"/>
    </source>
</evidence>
<organism evidence="5 6">
    <name type="scientific">Populus tomentosa</name>
    <name type="common">Chinese white poplar</name>
    <dbReference type="NCBI Taxonomy" id="118781"/>
    <lineage>
        <taxon>Eukaryota</taxon>
        <taxon>Viridiplantae</taxon>
        <taxon>Streptophyta</taxon>
        <taxon>Embryophyta</taxon>
        <taxon>Tracheophyta</taxon>
        <taxon>Spermatophyta</taxon>
        <taxon>Magnoliopsida</taxon>
        <taxon>eudicotyledons</taxon>
        <taxon>Gunneridae</taxon>
        <taxon>Pentapetalae</taxon>
        <taxon>rosids</taxon>
        <taxon>fabids</taxon>
        <taxon>Malpighiales</taxon>
        <taxon>Salicaceae</taxon>
        <taxon>Saliceae</taxon>
        <taxon>Populus</taxon>
    </lineage>
</organism>
<dbReference type="PANTHER" id="PTHR10108:SF37">
    <property type="entry name" value="METHYLTRANSFERASE PMT6-RELATED"/>
    <property type="match status" value="1"/>
</dbReference>
<evidence type="ECO:0000256" key="3">
    <source>
        <dbReference type="ARBA" id="ARBA00023180"/>
    </source>
</evidence>
<protein>
    <recommendedName>
        <fullName evidence="4">Methyltransferase</fullName>
        <ecNumber evidence="4">2.1.1.-</ecNumber>
    </recommendedName>
</protein>